<reference evidence="2" key="2">
    <citation type="journal article" date="2021" name="Genome Biol. Evol.">
        <title>Developing a high-quality reference genome for a parasitic bivalve with doubly uniparental inheritance (Bivalvia: Unionida).</title>
        <authorList>
            <person name="Smith C.H."/>
        </authorList>
    </citation>
    <scope>NUCLEOTIDE SEQUENCE</scope>
    <source>
        <strain evidence="2">CHS0354</strain>
        <tissue evidence="2">Mantle</tissue>
    </source>
</reference>
<sequence>MNVKTISEHNIISHYGSWAQMFLKSLFSRKQKVIFHLSSVWPKCVENTVSSLCIKTSYNNCRSSLIYKRHKVSYIHVGLVEFVYCLLASIAHKCILSVWYLVGIWDACLSVCLSAMIMSILCIPYSNTYNVHGYPSNVCGFLSVNKRMMKNTRYSS</sequence>
<gene>
    <name evidence="2" type="ORF">CHS0354_010393</name>
</gene>
<dbReference type="Proteomes" id="UP001195483">
    <property type="component" value="Unassembled WGS sequence"/>
</dbReference>
<feature type="transmembrane region" description="Helical" evidence="1">
    <location>
        <begin position="98"/>
        <end position="123"/>
    </location>
</feature>
<keyword evidence="3" id="KW-1185">Reference proteome</keyword>
<organism evidence="2 3">
    <name type="scientific">Potamilus streckersoni</name>
    <dbReference type="NCBI Taxonomy" id="2493646"/>
    <lineage>
        <taxon>Eukaryota</taxon>
        <taxon>Metazoa</taxon>
        <taxon>Spiralia</taxon>
        <taxon>Lophotrochozoa</taxon>
        <taxon>Mollusca</taxon>
        <taxon>Bivalvia</taxon>
        <taxon>Autobranchia</taxon>
        <taxon>Heteroconchia</taxon>
        <taxon>Palaeoheterodonta</taxon>
        <taxon>Unionida</taxon>
        <taxon>Unionoidea</taxon>
        <taxon>Unionidae</taxon>
        <taxon>Ambleminae</taxon>
        <taxon>Lampsilini</taxon>
        <taxon>Potamilus</taxon>
    </lineage>
</organism>
<proteinExistence type="predicted"/>
<comment type="caution">
    <text evidence="2">The sequence shown here is derived from an EMBL/GenBank/DDBJ whole genome shotgun (WGS) entry which is preliminary data.</text>
</comment>
<feature type="transmembrane region" description="Helical" evidence="1">
    <location>
        <begin position="72"/>
        <end position="92"/>
    </location>
</feature>
<keyword evidence="1" id="KW-0472">Membrane</keyword>
<reference evidence="2" key="1">
    <citation type="journal article" date="2021" name="Genome Biol. Evol.">
        <title>A High-Quality Reference Genome for a Parasitic Bivalve with Doubly Uniparental Inheritance (Bivalvia: Unionida).</title>
        <authorList>
            <person name="Smith C.H."/>
        </authorList>
    </citation>
    <scope>NUCLEOTIDE SEQUENCE</scope>
    <source>
        <strain evidence="2">CHS0354</strain>
    </source>
</reference>
<protein>
    <submittedName>
        <fullName evidence="2">Uncharacterized protein</fullName>
    </submittedName>
</protein>
<reference evidence="2" key="3">
    <citation type="submission" date="2023-05" db="EMBL/GenBank/DDBJ databases">
        <authorList>
            <person name="Smith C.H."/>
        </authorList>
    </citation>
    <scope>NUCLEOTIDE SEQUENCE</scope>
    <source>
        <strain evidence="2">CHS0354</strain>
        <tissue evidence="2">Mantle</tissue>
    </source>
</reference>
<evidence type="ECO:0000256" key="1">
    <source>
        <dbReference type="SAM" id="Phobius"/>
    </source>
</evidence>
<dbReference type="EMBL" id="JAEAOA010000646">
    <property type="protein sequence ID" value="KAK3608534.1"/>
    <property type="molecule type" value="Genomic_DNA"/>
</dbReference>
<accession>A0AAE0WBW2</accession>
<keyword evidence="1" id="KW-0812">Transmembrane</keyword>
<evidence type="ECO:0000313" key="2">
    <source>
        <dbReference type="EMBL" id="KAK3608534.1"/>
    </source>
</evidence>
<evidence type="ECO:0000313" key="3">
    <source>
        <dbReference type="Proteomes" id="UP001195483"/>
    </source>
</evidence>
<dbReference type="AlphaFoldDB" id="A0AAE0WBW2"/>
<name>A0AAE0WBW2_9BIVA</name>
<keyword evidence="1" id="KW-1133">Transmembrane helix</keyword>